<dbReference type="InterPro" id="IPR002850">
    <property type="entry name" value="PIN_toxin-like"/>
</dbReference>
<dbReference type="EMBL" id="AP021874">
    <property type="protein sequence ID" value="BBO72177.1"/>
    <property type="molecule type" value="Genomic_DNA"/>
</dbReference>
<name>A0A5K7YUV5_9BACT</name>
<dbReference type="Pfam" id="PF13470">
    <property type="entry name" value="PIN_3"/>
    <property type="match status" value="1"/>
</dbReference>
<dbReference type="SUPFAM" id="SSF88723">
    <property type="entry name" value="PIN domain-like"/>
    <property type="match status" value="1"/>
</dbReference>
<dbReference type="InterPro" id="IPR002716">
    <property type="entry name" value="PIN_dom"/>
</dbReference>
<dbReference type="InterPro" id="IPR029060">
    <property type="entry name" value="PIN-like_dom_sf"/>
</dbReference>
<dbReference type="OrthoDB" id="9798108at2"/>
<dbReference type="SMART" id="SM00670">
    <property type="entry name" value="PINc"/>
    <property type="match status" value="1"/>
</dbReference>
<dbReference type="RefSeq" id="WP_155319915.1">
    <property type="nucleotide sequence ID" value="NZ_AP021874.1"/>
</dbReference>
<evidence type="ECO:0000313" key="4">
    <source>
        <dbReference type="Proteomes" id="UP000427906"/>
    </source>
</evidence>
<dbReference type="EMBL" id="AP021874">
    <property type="protein sequence ID" value="BBO72185.1"/>
    <property type="molecule type" value="Genomic_DNA"/>
</dbReference>
<evidence type="ECO:0000313" key="2">
    <source>
        <dbReference type="EMBL" id="BBO72177.1"/>
    </source>
</evidence>
<dbReference type="KEGG" id="dalk:DSCA_61150"/>
<dbReference type="PANTHER" id="PTHR34610">
    <property type="entry name" value="SSL7007 PROTEIN"/>
    <property type="match status" value="1"/>
</dbReference>
<dbReference type="NCBIfam" id="TIGR00305">
    <property type="entry name" value="putative toxin-antitoxin system toxin component, PIN family"/>
    <property type="match status" value="1"/>
</dbReference>
<keyword evidence="4" id="KW-1185">Reference proteome</keyword>
<dbReference type="PANTHER" id="PTHR34610:SF3">
    <property type="entry name" value="SSL7007 PROTEIN"/>
    <property type="match status" value="1"/>
</dbReference>
<evidence type="ECO:0000259" key="1">
    <source>
        <dbReference type="SMART" id="SM00670"/>
    </source>
</evidence>
<dbReference type="Proteomes" id="UP000427906">
    <property type="component" value="Chromosome"/>
</dbReference>
<accession>A0A5K7YUV5</accession>
<dbReference type="KEGG" id="dalk:DSCA_61070"/>
<protein>
    <recommendedName>
        <fullName evidence="1">PIN domain-containing protein</fullName>
    </recommendedName>
</protein>
<dbReference type="Gene3D" id="3.40.50.1010">
    <property type="entry name" value="5'-nuclease"/>
    <property type="match status" value="1"/>
</dbReference>
<gene>
    <name evidence="2" type="ORF">DSCA_61070</name>
    <name evidence="3" type="ORF">DSCA_61150</name>
</gene>
<proteinExistence type="predicted"/>
<reference evidence="3 4" key="1">
    <citation type="submission" date="2019-11" db="EMBL/GenBank/DDBJ databases">
        <title>Comparative genomics of hydrocarbon-degrading Desulfosarcina strains.</title>
        <authorList>
            <person name="Watanabe M."/>
            <person name="Kojima H."/>
            <person name="Fukui M."/>
        </authorList>
    </citation>
    <scope>NUCLEOTIDE SEQUENCE [LARGE SCALE GENOMIC DNA]</scope>
    <source>
        <strain evidence="3 4">PL12</strain>
    </source>
</reference>
<evidence type="ECO:0000313" key="3">
    <source>
        <dbReference type="EMBL" id="BBO72185.1"/>
    </source>
</evidence>
<dbReference type="AlphaFoldDB" id="A0A5K7YUV5"/>
<sequence>MERKLRAVIDTNLFISGLFAKDSLSAQLQNLWIDQQFELVTSLEIVKEISRVLSYPRIKERFKPKEKNVRRFFRLIFRKAIISKDLYQTDRIADDPTDNKFLACALEKKADYIVSRDPHLRNLKHFHGIQIVDATTFIRKVKGE</sequence>
<organism evidence="3 4">
    <name type="scientific">Desulfosarcina alkanivorans</name>
    <dbReference type="NCBI Taxonomy" id="571177"/>
    <lineage>
        <taxon>Bacteria</taxon>
        <taxon>Pseudomonadati</taxon>
        <taxon>Thermodesulfobacteriota</taxon>
        <taxon>Desulfobacteria</taxon>
        <taxon>Desulfobacterales</taxon>
        <taxon>Desulfosarcinaceae</taxon>
        <taxon>Desulfosarcina</taxon>
    </lineage>
</organism>
<feature type="domain" description="PIN" evidence="1">
    <location>
        <begin position="5"/>
        <end position="122"/>
    </location>
</feature>